<comment type="caution">
    <text evidence="2">The sequence shown here is derived from an EMBL/GenBank/DDBJ whole genome shotgun (WGS) entry which is preliminary data.</text>
</comment>
<name>A0A101SHZ1_9ACTN</name>
<feature type="compositionally biased region" description="Polar residues" evidence="1">
    <location>
        <begin position="1"/>
        <end position="19"/>
    </location>
</feature>
<reference evidence="2 3" key="1">
    <citation type="submission" date="2015-10" db="EMBL/GenBank/DDBJ databases">
        <title>Draft genome sequence of Streptomyces canus DSM 40017, type strain for the species Streptomyces canus.</title>
        <authorList>
            <person name="Ruckert C."/>
            <person name="Winkler A."/>
            <person name="Kalinowski J."/>
            <person name="Kampfer P."/>
            <person name="Glaeser S."/>
        </authorList>
    </citation>
    <scope>NUCLEOTIDE SEQUENCE [LARGE SCALE GENOMIC DNA]</scope>
    <source>
        <strain evidence="2 3">DSM 40017</strain>
    </source>
</reference>
<feature type="region of interest" description="Disordered" evidence="1">
    <location>
        <begin position="1"/>
        <end position="69"/>
    </location>
</feature>
<protein>
    <submittedName>
        <fullName evidence="2">Uncharacterized protein</fullName>
    </submittedName>
</protein>
<dbReference type="Proteomes" id="UP000053669">
    <property type="component" value="Unassembled WGS sequence"/>
</dbReference>
<evidence type="ECO:0000313" key="2">
    <source>
        <dbReference type="EMBL" id="KUN74652.1"/>
    </source>
</evidence>
<dbReference type="AlphaFoldDB" id="A0A101SHZ1"/>
<dbReference type="EMBL" id="LMWU01000001">
    <property type="protein sequence ID" value="KUN74652.1"/>
    <property type="molecule type" value="Genomic_DNA"/>
</dbReference>
<evidence type="ECO:0000313" key="3">
    <source>
        <dbReference type="Proteomes" id="UP000053669"/>
    </source>
</evidence>
<accession>A0A101SHZ1</accession>
<proteinExistence type="predicted"/>
<sequence>MSAWRATSSSERVSSTAAGSASRVGKCRYRVPGPTPASLATTPVFHAPHGHGSVRPVTGTPERREISPASSRTSLYVVLNLHTASWRVPRDVNATFGVAGHHVLLPFV</sequence>
<gene>
    <name evidence="2" type="ORF">AQJ46_03740</name>
</gene>
<evidence type="ECO:0000256" key="1">
    <source>
        <dbReference type="SAM" id="MobiDB-lite"/>
    </source>
</evidence>
<dbReference type="STRING" id="58343.AQJ46_03740"/>
<organism evidence="2 3">
    <name type="scientific">Streptomyces canus</name>
    <dbReference type="NCBI Taxonomy" id="58343"/>
    <lineage>
        <taxon>Bacteria</taxon>
        <taxon>Bacillati</taxon>
        <taxon>Actinomycetota</taxon>
        <taxon>Actinomycetes</taxon>
        <taxon>Kitasatosporales</taxon>
        <taxon>Streptomycetaceae</taxon>
        <taxon>Streptomyces</taxon>
        <taxon>Streptomyces aurantiacus group</taxon>
    </lineage>
</organism>